<dbReference type="eggNOG" id="ENOG502QQN3">
    <property type="taxonomic scope" value="Eukaryota"/>
</dbReference>
<dbReference type="Gene3D" id="1.20.1050.10">
    <property type="match status" value="1"/>
</dbReference>
<dbReference type="PROSITE" id="PS50404">
    <property type="entry name" value="GST_NTER"/>
    <property type="match status" value="1"/>
</dbReference>
<comment type="caution">
    <text evidence="2">The sequence shown here is derived from an EMBL/GenBank/DDBJ whole genome shotgun (WGS) entry which is preliminary data.</text>
</comment>
<dbReference type="SUPFAM" id="SSF52833">
    <property type="entry name" value="Thioredoxin-like"/>
    <property type="match status" value="1"/>
</dbReference>
<name>A0A0W0FF34_MONRR</name>
<dbReference type="Gene3D" id="3.40.30.10">
    <property type="entry name" value="Glutaredoxin"/>
    <property type="match status" value="1"/>
</dbReference>
<dbReference type="InterPro" id="IPR036249">
    <property type="entry name" value="Thioredoxin-like_sf"/>
</dbReference>
<dbReference type="InterPro" id="IPR004045">
    <property type="entry name" value="Glutathione_S-Trfase_N"/>
</dbReference>
<organism evidence="2 3">
    <name type="scientific">Moniliophthora roreri</name>
    <name type="common">Frosty pod rot fungus</name>
    <name type="synonym">Monilia roreri</name>
    <dbReference type="NCBI Taxonomy" id="221103"/>
    <lineage>
        <taxon>Eukaryota</taxon>
        <taxon>Fungi</taxon>
        <taxon>Dikarya</taxon>
        <taxon>Basidiomycota</taxon>
        <taxon>Agaricomycotina</taxon>
        <taxon>Agaricomycetes</taxon>
        <taxon>Agaricomycetidae</taxon>
        <taxon>Agaricales</taxon>
        <taxon>Marasmiineae</taxon>
        <taxon>Marasmiaceae</taxon>
        <taxon>Moniliophthora</taxon>
    </lineage>
</organism>
<feature type="domain" description="GST N-terminal" evidence="1">
    <location>
        <begin position="12"/>
        <end position="103"/>
    </location>
</feature>
<protein>
    <recommendedName>
        <fullName evidence="1">GST N-terminal domain-containing protein</fullName>
    </recommendedName>
</protein>
<reference evidence="2 3" key="1">
    <citation type="submission" date="2015-12" db="EMBL/GenBank/DDBJ databases">
        <title>Draft genome sequence of Moniliophthora roreri, the causal agent of frosty pod rot of cacao.</title>
        <authorList>
            <person name="Aime M.C."/>
            <person name="Diaz-Valderrama J.R."/>
            <person name="Kijpornyongpan T."/>
            <person name="Phillips-Mora W."/>
        </authorList>
    </citation>
    <scope>NUCLEOTIDE SEQUENCE [LARGE SCALE GENOMIC DNA]</scope>
    <source>
        <strain evidence="2 3">MCA 2952</strain>
    </source>
</reference>
<dbReference type="Pfam" id="PF13409">
    <property type="entry name" value="GST_N_2"/>
    <property type="match status" value="1"/>
</dbReference>
<proteinExistence type="predicted"/>
<evidence type="ECO:0000259" key="1">
    <source>
        <dbReference type="PROSITE" id="PS50404"/>
    </source>
</evidence>
<dbReference type="AlphaFoldDB" id="A0A0W0FF34"/>
<dbReference type="InterPro" id="IPR054416">
    <property type="entry name" value="GST_UstS-like_C"/>
</dbReference>
<dbReference type="Proteomes" id="UP000054988">
    <property type="component" value="Unassembled WGS sequence"/>
</dbReference>
<evidence type="ECO:0000313" key="3">
    <source>
        <dbReference type="Proteomes" id="UP000054988"/>
    </source>
</evidence>
<dbReference type="EMBL" id="LATX01002023">
    <property type="protein sequence ID" value="KTB34890.1"/>
    <property type="molecule type" value="Genomic_DNA"/>
</dbReference>
<dbReference type="InterPro" id="IPR036282">
    <property type="entry name" value="Glutathione-S-Trfase_C_sf"/>
</dbReference>
<dbReference type="Pfam" id="PF22041">
    <property type="entry name" value="GST_C_7"/>
    <property type="match status" value="1"/>
</dbReference>
<dbReference type="SUPFAM" id="SSF47616">
    <property type="entry name" value="GST C-terminal domain-like"/>
    <property type="match status" value="1"/>
</dbReference>
<sequence>MDVSKPIIFYDIASRPPARTYAPNPWKTRYALNFKGVHYQTEWVDLPEVENVRKKLGSEPVRTHWDGSSFYTLPVIKNTSTGQLIGDSFDIALYLDKTYPNGPSLFPPSTIGLQKAFNAHVDAIFTSHVILCVHGIPFNPETVEVSKATFLWRAGKERWEDLTVEGEERAKTLESLKTALGGLAKSYSHGGGPFLEGENPSYADLIVGGWLAFFKITVKEWEDIQTWHDGLWGKIHLALEKYAEVK</sequence>
<dbReference type="CDD" id="cd03038">
    <property type="entry name" value="GST_N_etherase_LigE"/>
    <property type="match status" value="1"/>
</dbReference>
<evidence type="ECO:0000313" key="2">
    <source>
        <dbReference type="EMBL" id="KTB34890.1"/>
    </source>
</evidence>
<accession>A0A0W0FF34</accession>
<gene>
    <name evidence="2" type="ORF">WG66_12523</name>
</gene>